<reference evidence="4 5" key="1">
    <citation type="submission" date="2016-06" db="EMBL/GenBank/DDBJ databases">
        <title>Complete genome sequence of a deep-branching marine Gamma Proteobacterium Woeseia oceani type strain XK5.</title>
        <authorList>
            <person name="Mu D."/>
            <person name="Du Z."/>
        </authorList>
    </citation>
    <scope>NUCLEOTIDE SEQUENCE [LARGE SCALE GENOMIC DNA]</scope>
    <source>
        <strain evidence="4 5">XK5</strain>
    </source>
</reference>
<evidence type="ECO:0000256" key="2">
    <source>
        <dbReference type="ARBA" id="ARBA00023125"/>
    </source>
</evidence>
<sequence>MLILNVHGPVHERTAVRKDGIEFRVRFQEAEILRGERRPRLVEISVPKTNTKYGEGLYTLSGQSFRPNQYDKIELVFPTLIGIEEALKTASETKGAIAGEKRS</sequence>
<dbReference type="InterPro" id="IPR012340">
    <property type="entry name" value="NA-bd_OB-fold"/>
</dbReference>
<gene>
    <name evidence="4" type="ORF">BA177_01490</name>
</gene>
<dbReference type="InterPro" id="IPR003512">
    <property type="entry name" value="Phage_M13_G5P_DNA-bd"/>
</dbReference>
<name>A0A193LCE6_9GAMM</name>
<proteinExistence type="predicted"/>
<accession>A0A193LCE6</accession>
<dbReference type="Proteomes" id="UP000092695">
    <property type="component" value="Chromosome"/>
</dbReference>
<keyword evidence="5" id="KW-1185">Reference proteome</keyword>
<keyword evidence="1" id="KW-0235">DNA replication</keyword>
<dbReference type="EMBL" id="CP016268">
    <property type="protein sequence ID" value="ANO50069.1"/>
    <property type="molecule type" value="Genomic_DNA"/>
</dbReference>
<dbReference type="Pfam" id="PF02303">
    <property type="entry name" value="Phage_DNA_bind"/>
    <property type="match status" value="1"/>
</dbReference>
<protein>
    <recommendedName>
        <fullName evidence="3">Single-stranded DNA-binding protein</fullName>
    </recommendedName>
</protein>
<dbReference type="GO" id="GO:0003697">
    <property type="term" value="F:single-stranded DNA binding"/>
    <property type="evidence" value="ECO:0007669"/>
    <property type="project" value="InterPro"/>
</dbReference>
<organism evidence="4 5">
    <name type="scientific">Woeseia oceani</name>
    <dbReference type="NCBI Taxonomy" id="1548547"/>
    <lineage>
        <taxon>Bacteria</taxon>
        <taxon>Pseudomonadati</taxon>
        <taxon>Pseudomonadota</taxon>
        <taxon>Gammaproteobacteria</taxon>
        <taxon>Woeseiales</taxon>
        <taxon>Woeseiaceae</taxon>
        <taxon>Woeseia</taxon>
    </lineage>
</organism>
<dbReference type="Gene3D" id="2.40.50.140">
    <property type="entry name" value="Nucleic acid-binding proteins"/>
    <property type="match status" value="1"/>
</dbReference>
<dbReference type="RefSeq" id="WP_068612114.1">
    <property type="nucleotide sequence ID" value="NZ_CP016268.1"/>
</dbReference>
<evidence type="ECO:0000313" key="4">
    <source>
        <dbReference type="EMBL" id="ANO50069.1"/>
    </source>
</evidence>
<evidence type="ECO:0000256" key="3">
    <source>
        <dbReference type="ARBA" id="ARBA00030596"/>
    </source>
</evidence>
<evidence type="ECO:0000256" key="1">
    <source>
        <dbReference type="ARBA" id="ARBA00022705"/>
    </source>
</evidence>
<dbReference type="KEGG" id="woc:BA177_01490"/>
<evidence type="ECO:0000313" key="5">
    <source>
        <dbReference type="Proteomes" id="UP000092695"/>
    </source>
</evidence>
<dbReference type="SUPFAM" id="SSF50249">
    <property type="entry name" value="Nucleic acid-binding proteins"/>
    <property type="match status" value="1"/>
</dbReference>
<dbReference type="GO" id="GO:0006260">
    <property type="term" value="P:DNA replication"/>
    <property type="evidence" value="ECO:0007669"/>
    <property type="project" value="UniProtKB-KW"/>
</dbReference>
<dbReference type="STRING" id="1548547.BA177_01490"/>
<keyword evidence="2" id="KW-0238">DNA-binding</keyword>
<dbReference type="AlphaFoldDB" id="A0A193LCE6"/>